<reference evidence="1" key="3">
    <citation type="submission" date="2015-04" db="UniProtKB">
        <authorList>
            <consortium name="EnsemblPlants"/>
        </authorList>
    </citation>
    <scope>IDENTIFICATION</scope>
</reference>
<protein>
    <submittedName>
        <fullName evidence="1">Uncharacterized protein</fullName>
    </submittedName>
</protein>
<keyword evidence="2" id="KW-1185">Reference proteome</keyword>
<reference evidence="1 2" key="1">
    <citation type="submission" date="2012-08" db="EMBL/GenBank/DDBJ databases">
        <title>Oryza genome evolution.</title>
        <authorList>
            <person name="Wing R.A."/>
        </authorList>
    </citation>
    <scope>NUCLEOTIDE SEQUENCE</scope>
</reference>
<accession>A0A0D9X520</accession>
<proteinExistence type="predicted"/>
<evidence type="ECO:0000313" key="1">
    <source>
        <dbReference type="EnsemblPlants" id="LPERR08G04760.1"/>
    </source>
</evidence>
<reference evidence="2" key="2">
    <citation type="submission" date="2013-12" db="EMBL/GenBank/DDBJ databases">
        <authorList>
            <person name="Yu Y."/>
            <person name="Lee S."/>
            <person name="de Baynast K."/>
            <person name="Wissotski M."/>
            <person name="Liu L."/>
            <person name="Talag J."/>
            <person name="Goicoechea J."/>
            <person name="Angelova A."/>
            <person name="Jetty R."/>
            <person name="Kudrna D."/>
            <person name="Golser W."/>
            <person name="Rivera L."/>
            <person name="Zhang J."/>
            <person name="Wing R."/>
        </authorList>
    </citation>
    <scope>NUCLEOTIDE SEQUENCE</scope>
</reference>
<dbReference type="AlphaFoldDB" id="A0A0D9X520"/>
<dbReference type="HOGENOM" id="CLU_2137091_0_0_1"/>
<dbReference type="EnsemblPlants" id="LPERR08G04760.1">
    <property type="protein sequence ID" value="LPERR08G04760.1"/>
    <property type="gene ID" value="LPERR08G04760"/>
</dbReference>
<organism evidence="1 2">
    <name type="scientific">Leersia perrieri</name>
    <dbReference type="NCBI Taxonomy" id="77586"/>
    <lineage>
        <taxon>Eukaryota</taxon>
        <taxon>Viridiplantae</taxon>
        <taxon>Streptophyta</taxon>
        <taxon>Embryophyta</taxon>
        <taxon>Tracheophyta</taxon>
        <taxon>Spermatophyta</taxon>
        <taxon>Magnoliopsida</taxon>
        <taxon>Liliopsida</taxon>
        <taxon>Poales</taxon>
        <taxon>Poaceae</taxon>
        <taxon>BOP clade</taxon>
        <taxon>Oryzoideae</taxon>
        <taxon>Oryzeae</taxon>
        <taxon>Oryzinae</taxon>
        <taxon>Leersia</taxon>
    </lineage>
</organism>
<sequence>MGNEVLLENIVFSNRLMNCFTAANAAMLQQSRATPVGSCYHGGSRGGGWRAGGCTGGTPAVYKDLSSTVPVCFHNLLEQVADVHAYVCNLSETNIIQFMMVASYGPDQSFCLG</sequence>
<name>A0A0D9X520_9ORYZ</name>
<dbReference type="Proteomes" id="UP000032180">
    <property type="component" value="Chromosome 8"/>
</dbReference>
<evidence type="ECO:0000313" key="2">
    <source>
        <dbReference type="Proteomes" id="UP000032180"/>
    </source>
</evidence>
<dbReference type="Gramene" id="LPERR08G04760.1">
    <property type="protein sequence ID" value="LPERR08G04760.1"/>
    <property type="gene ID" value="LPERR08G04760"/>
</dbReference>